<comment type="caution">
    <text evidence="5">The sequence shown here is derived from an EMBL/GenBank/DDBJ whole genome shotgun (WGS) entry which is preliminary data.</text>
</comment>
<dbReference type="RefSeq" id="WP_133260797.1">
    <property type="nucleotide sequence ID" value="NZ_SJCY01000001.1"/>
</dbReference>
<dbReference type="PANTHER" id="PTHR34069:SF2">
    <property type="entry name" value="BETA-KETOACYL-[ACYL-CARRIER-PROTEIN] SYNTHASE III"/>
    <property type="match status" value="1"/>
</dbReference>
<organism evidence="5 6">
    <name type="scientific">Pedobacter changchengzhani</name>
    <dbReference type="NCBI Taxonomy" id="2529274"/>
    <lineage>
        <taxon>Bacteria</taxon>
        <taxon>Pseudomonadati</taxon>
        <taxon>Bacteroidota</taxon>
        <taxon>Sphingobacteriia</taxon>
        <taxon>Sphingobacteriales</taxon>
        <taxon>Sphingobacteriaceae</taxon>
        <taxon>Pedobacter</taxon>
    </lineage>
</organism>
<dbReference type="GO" id="GO:0006633">
    <property type="term" value="P:fatty acid biosynthetic process"/>
    <property type="evidence" value="ECO:0007669"/>
    <property type="project" value="InterPro"/>
</dbReference>
<protein>
    <submittedName>
        <fullName evidence="5">Ketoacyl-ACP synthase III</fullName>
    </submittedName>
</protein>
<dbReference type="AlphaFoldDB" id="A0A4R5MQW4"/>
<dbReference type="NCBIfam" id="NF006829">
    <property type="entry name" value="PRK09352.1"/>
    <property type="match status" value="1"/>
</dbReference>
<dbReference type="InterPro" id="IPR013747">
    <property type="entry name" value="ACP_syn_III_C"/>
</dbReference>
<evidence type="ECO:0000256" key="1">
    <source>
        <dbReference type="ARBA" id="ARBA00022679"/>
    </source>
</evidence>
<evidence type="ECO:0000256" key="2">
    <source>
        <dbReference type="ARBA" id="ARBA00023315"/>
    </source>
</evidence>
<reference evidence="5 6" key="1">
    <citation type="submission" date="2019-02" db="EMBL/GenBank/DDBJ databases">
        <title>Pedobacter sp. nov., a novel speices isolated from soil of pinguins habitat in Antarcitica.</title>
        <authorList>
            <person name="He R.-H."/>
        </authorList>
    </citation>
    <scope>NUCLEOTIDE SEQUENCE [LARGE SCALE GENOMIC DNA]</scope>
    <source>
        <strain evidence="5 6">E01020</strain>
    </source>
</reference>
<feature type="domain" description="Beta-ketoacyl-[acyl-carrier-protein] synthase III C-terminal" evidence="3">
    <location>
        <begin position="246"/>
        <end position="330"/>
    </location>
</feature>
<dbReference type="PANTHER" id="PTHR34069">
    <property type="entry name" value="3-OXOACYL-[ACYL-CARRIER-PROTEIN] SYNTHASE 3"/>
    <property type="match status" value="1"/>
</dbReference>
<evidence type="ECO:0000259" key="4">
    <source>
        <dbReference type="Pfam" id="PF08545"/>
    </source>
</evidence>
<dbReference type="EMBL" id="SJCY01000001">
    <property type="protein sequence ID" value="TDG37709.1"/>
    <property type="molecule type" value="Genomic_DNA"/>
</dbReference>
<dbReference type="InterPro" id="IPR013751">
    <property type="entry name" value="ACP_syn_III_N"/>
</dbReference>
<gene>
    <name evidence="5" type="ORF">EZJ43_01035</name>
</gene>
<dbReference type="Gene3D" id="3.40.47.10">
    <property type="match status" value="1"/>
</dbReference>
<evidence type="ECO:0000313" key="6">
    <source>
        <dbReference type="Proteomes" id="UP000295668"/>
    </source>
</evidence>
<sequence length="334" mass="37193">MKAYIKYISYYLPEFSLTNEKIHQEFPEWNIEKISSKTGIDERHISADDEFSSDMAIKAAEKLFNEHQIDRKTIDFILFCTQSPDYFLPTTACILQNELKLNTSCGALDFNLGCSGFVYGLSLAKGLIAGNMAKNVLLITSETYSKFINPKDKSNKTIFGDAAAATLISASDGLFEIGDFIFGTDGSGAENLIVKNGGMRHSNIKNEDVVDEYGNVRNDNNLYMNGAEIFNFTSESVPKLIASILAKIDKNIENIDLFIFHQANKYMLNHLRKKIGISEDKFYISMKNFGNTVSSTIPIALYNAIKNGKTNNSKNILLSGFGVGYSWASCNLIK</sequence>
<dbReference type="OrthoDB" id="9815506at2"/>
<dbReference type="CDD" id="cd00830">
    <property type="entry name" value="KAS_III"/>
    <property type="match status" value="1"/>
</dbReference>
<dbReference type="GO" id="GO:0004315">
    <property type="term" value="F:3-oxoacyl-[acyl-carrier-protein] synthase activity"/>
    <property type="evidence" value="ECO:0007669"/>
    <property type="project" value="InterPro"/>
</dbReference>
<dbReference type="SUPFAM" id="SSF53901">
    <property type="entry name" value="Thiolase-like"/>
    <property type="match status" value="1"/>
</dbReference>
<keyword evidence="2" id="KW-0012">Acyltransferase</keyword>
<dbReference type="InterPro" id="IPR016039">
    <property type="entry name" value="Thiolase-like"/>
</dbReference>
<name>A0A4R5MQW4_9SPHI</name>
<accession>A0A4R5MQW4</accession>
<evidence type="ECO:0000313" key="5">
    <source>
        <dbReference type="EMBL" id="TDG37709.1"/>
    </source>
</evidence>
<dbReference type="Proteomes" id="UP000295668">
    <property type="component" value="Unassembled WGS sequence"/>
</dbReference>
<keyword evidence="1" id="KW-0808">Transferase</keyword>
<dbReference type="Pfam" id="PF08541">
    <property type="entry name" value="ACP_syn_III_C"/>
    <property type="match status" value="1"/>
</dbReference>
<evidence type="ECO:0000259" key="3">
    <source>
        <dbReference type="Pfam" id="PF08541"/>
    </source>
</evidence>
<keyword evidence="6" id="KW-1185">Reference proteome</keyword>
<dbReference type="GO" id="GO:0044550">
    <property type="term" value="P:secondary metabolite biosynthetic process"/>
    <property type="evidence" value="ECO:0007669"/>
    <property type="project" value="TreeGrafter"/>
</dbReference>
<feature type="domain" description="Beta-ketoacyl-[acyl-carrier-protein] synthase III N-terminal" evidence="4">
    <location>
        <begin position="108"/>
        <end position="186"/>
    </location>
</feature>
<proteinExistence type="predicted"/>
<dbReference type="Pfam" id="PF08545">
    <property type="entry name" value="ACP_syn_III"/>
    <property type="match status" value="1"/>
</dbReference>